<dbReference type="Pfam" id="PF11992">
    <property type="entry name" value="TgpA_N"/>
    <property type="match status" value="1"/>
</dbReference>
<feature type="transmembrane region" description="Helical" evidence="2">
    <location>
        <begin position="53"/>
        <end position="72"/>
    </location>
</feature>
<reference evidence="4 5" key="1">
    <citation type="submission" date="2018-03" db="EMBL/GenBank/DDBJ databases">
        <title>Genomic Encyclopedia of Archaeal and Bacterial Type Strains, Phase II (KMG-II): from individual species to whole genera.</title>
        <authorList>
            <person name="Goeker M."/>
        </authorList>
    </citation>
    <scope>NUCLEOTIDE SEQUENCE [LARGE SCALE GENOMIC DNA]</scope>
    <source>
        <strain evidence="4 5">DSM 100065</strain>
    </source>
</reference>
<keyword evidence="2" id="KW-1133">Transmembrane helix</keyword>
<feature type="domain" description="Transglutaminase-like" evidence="3">
    <location>
        <begin position="477"/>
        <end position="547"/>
    </location>
</feature>
<dbReference type="SMART" id="SM00460">
    <property type="entry name" value="TGc"/>
    <property type="match status" value="1"/>
</dbReference>
<feature type="transmembrane region" description="Helical" evidence="2">
    <location>
        <begin position="612"/>
        <end position="635"/>
    </location>
</feature>
<keyword evidence="2" id="KW-0812">Transmembrane</keyword>
<dbReference type="PANTHER" id="PTHR42736:SF1">
    <property type="entry name" value="PROTEIN-GLUTAMINE GAMMA-GLUTAMYLTRANSFERASE"/>
    <property type="match status" value="1"/>
</dbReference>
<feature type="compositionally biased region" description="Basic residues" evidence="1">
    <location>
        <begin position="750"/>
        <end position="764"/>
    </location>
</feature>
<accession>A0A2T0ZYJ6</accession>
<dbReference type="AlphaFoldDB" id="A0A2T0ZYJ6"/>
<dbReference type="OrthoDB" id="9804023at2"/>
<evidence type="ECO:0000313" key="5">
    <source>
        <dbReference type="Proteomes" id="UP000237752"/>
    </source>
</evidence>
<evidence type="ECO:0000259" key="3">
    <source>
        <dbReference type="SMART" id="SM00460"/>
    </source>
</evidence>
<dbReference type="InterPro" id="IPR052901">
    <property type="entry name" value="Bact_TGase-like"/>
</dbReference>
<feature type="transmembrane region" description="Helical" evidence="2">
    <location>
        <begin position="79"/>
        <end position="98"/>
    </location>
</feature>
<feature type="region of interest" description="Disordered" evidence="1">
    <location>
        <begin position="743"/>
        <end position="764"/>
    </location>
</feature>
<comment type="caution">
    <text evidence="4">The sequence shown here is derived from an EMBL/GenBank/DDBJ whole genome shotgun (WGS) entry which is preliminary data.</text>
</comment>
<evidence type="ECO:0000256" key="1">
    <source>
        <dbReference type="SAM" id="MobiDB-lite"/>
    </source>
</evidence>
<organism evidence="4 5">
    <name type="scientific">Antricoccus suffuscus</name>
    <dbReference type="NCBI Taxonomy" id="1629062"/>
    <lineage>
        <taxon>Bacteria</taxon>
        <taxon>Bacillati</taxon>
        <taxon>Actinomycetota</taxon>
        <taxon>Actinomycetes</taxon>
        <taxon>Geodermatophilales</taxon>
        <taxon>Antricoccaceae</taxon>
        <taxon>Antricoccus</taxon>
    </lineage>
</organism>
<feature type="region of interest" description="Disordered" evidence="1">
    <location>
        <begin position="545"/>
        <end position="603"/>
    </location>
</feature>
<feature type="compositionally biased region" description="Low complexity" evidence="1">
    <location>
        <begin position="568"/>
        <end position="595"/>
    </location>
</feature>
<protein>
    <submittedName>
        <fullName evidence="4">Transglutaminase superfamily protein</fullName>
    </submittedName>
</protein>
<dbReference type="Proteomes" id="UP000237752">
    <property type="component" value="Unassembled WGS sequence"/>
</dbReference>
<keyword evidence="2" id="KW-0472">Membrane</keyword>
<feature type="transmembrane region" description="Helical" evidence="2">
    <location>
        <begin position="26"/>
        <end position="47"/>
    </location>
</feature>
<dbReference type="EMBL" id="PVUE01000010">
    <property type="protein sequence ID" value="PRZ41403.1"/>
    <property type="molecule type" value="Genomic_DNA"/>
</dbReference>
<proteinExistence type="predicted"/>
<dbReference type="InterPro" id="IPR021878">
    <property type="entry name" value="TgpA_N"/>
</dbReference>
<feature type="compositionally biased region" description="Polar residues" evidence="1">
    <location>
        <begin position="552"/>
        <end position="567"/>
    </location>
</feature>
<feature type="transmembrane region" description="Helical" evidence="2">
    <location>
        <begin position="191"/>
        <end position="212"/>
    </location>
</feature>
<dbReference type="InterPro" id="IPR038765">
    <property type="entry name" value="Papain-like_cys_pep_sf"/>
</dbReference>
<feature type="transmembrane region" description="Helical" evidence="2">
    <location>
        <begin position="219"/>
        <end position="245"/>
    </location>
</feature>
<evidence type="ECO:0000256" key="2">
    <source>
        <dbReference type="SAM" id="Phobius"/>
    </source>
</evidence>
<name>A0A2T0ZYJ6_9ACTN</name>
<feature type="transmembrane region" description="Helical" evidence="2">
    <location>
        <begin position="130"/>
        <end position="152"/>
    </location>
</feature>
<dbReference type="SUPFAM" id="SSF54001">
    <property type="entry name" value="Cysteine proteinases"/>
    <property type="match status" value="1"/>
</dbReference>
<dbReference type="RefSeq" id="WP_106349476.1">
    <property type="nucleotide sequence ID" value="NZ_PVUE01000010.1"/>
</dbReference>
<sequence length="764" mass="80796">MTATPTQVRPGRTPTPPASFIPARDLTMSLIAALTTLATVLTIGPAFTDSGWLIGPLVAVGAVFIVGLMWRWWRPGSPFTALIQLVVALLVVAALYAGEHSIARIVPTPQTLQALVDLVLRGAATAQQKVAPIASTGGTSLIIALMVGPVAIVVDDCAVQRRPALAGIPLLALFAMGSAVVRVSISAWSVAWPLLGYLVLLWADHMFARLAWRPQRSGVLFSGTLGAVVIGVIVTAIGLLVPAFVSLPDGGVFNTHGGDRSPGTKVARSTDLGGQLNQPTPIKLFTVSTTDKHPYYLRTAVLDEWTPEGWKMLPPKASGLPLDELPGATAGVKTVDSTTKITIQAYADSFVPTYADPTNIKIDGKFAFDAAGSVVFSDTDTLSDTQYTFNSQRPEPTAEQLAAAGTSVPGEIDSRDLQTPGNVTDLVSTLVKEITSGASTNYAKALALQAFFDAPSSGFQYSFDVPKGDSGDKLTDFLINRRGFCEQYASAMAGMLRVAGVPSRVVVGYTGGSEAVTGEHQITTSDAHAWVEAYFDGVGWVPFDPTPIGSRGQPQSYEASQQPAGPQSTTGPTTNAPTTTTATTTSASSSSASSSRQAGGQGANTAGLTPRLFTWLIVLAAALLLLGALGTPAYVRSRTRTRRLGIMRTGSPAKGARAAWLELTHTAADLGLMPRATDTARSRVRAWTRHFQLGEQAQAAAGRVRRRVEIAQYAAGETPSLEHRESAEQDLAADVTTVSNAMREQAGRTARWRAKLLPRRRRQQ</sequence>
<feature type="transmembrane region" description="Helical" evidence="2">
    <location>
        <begin position="164"/>
        <end position="185"/>
    </location>
</feature>
<dbReference type="Gene3D" id="3.10.620.30">
    <property type="match status" value="1"/>
</dbReference>
<dbReference type="InterPro" id="IPR002931">
    <property type="entry name" value="Transglutaminase-like"/>
</dbReference>
<dbReference type="PANTHER" id="PTHR42736">
    <property type="entry name" value="PROTEIN-GLUTAMINE GAMMA-GLUTAMYLTRANSFERASE"/>
    <property type="match status" value="1"/>
</dbReference>
<dbReference type="Pfam" id="PF01841">
    <property type="entry name" value="Transglut_core"/>
    <property type="match status" value="1"/>
</dbReference>
<evidence type="ECO:0000313" key="4">
    <source>
        <dbReference type="EMBL" id="PRZ41403.1"/>
    </source>
</evidence>
<keyword evidence="5" id="KW-1185">Reference proteome</keyword>
<gene>
    <name evidence="4" type="ORF">CLV47_110131</name>
</gene>